<gene>
    <name evidence="2" type="ORF">DKB62_02050</name>
</gene>
<sequence>MRQEKNLWPGWLANACRRRENGYLLTEYLVLLGLLGLFFTLAMPKMTWDSHRYAVDVMTREIAVDLQRMRQHSLTNGTADMDGWTLSLRKDKYVIMQRYTVHKTRIYPKGITIPTGKNGRKDFTFDGKGRPQSDMELTVASSGAQPYEKKIIVAAQTGRIRIE</sequence>
<dbReference type="RefSeq" id="WP_087477124.1">
    <property type="nucleotide sequence ID" value="NZ_CAUWMV010000001.1"/>
</dbReference>
<dbReference type="EMBL" id="CP029462">
    <property type="protein sequence ID" value="AXL20450.1"/>
    <property type="molecule type" value="Genomic_DNA"/>
</dbReference>
<keyword evidence="1" id="KW-1133">Transmembrane helix</keyword>
<organism evidence="2 3">
    <name type="scientific">Megasphaera stantonii</name>
    <dbReference type="NCBI Taxonomy" id="2144175"/>
    <lineage>
        <taxon>Bacteria</taxon>
        <taxon>Bacillati</taxon>
        <taxon>Bacillota</taxon>
        <taxon>Negativicutes</taxon>
        <taxon>Veillonellales</taxon>
        <taxon>Veillonellaceae</taxon>
        <taxon>Megasphaera</taxon>
    </lineage>
</organism>
<name>A0A346AX57_9FIRM</name>
<keyword evidence="1" id="KW-0472">Membrane</keyword>
<accession>A0A346AX57</accession>
<dbReference type="OrthoDB" id="1625294at2"/>
<dbReference type="Proteomes" id="UP000254337">
    <property type="component" value="Chromosome"/>
</dbReference>
<evidence type="ECO:0000256" key="1">
    <source>
        <dbReference type="SAM" id="Phobius"/>
    </source>
</evidence>
<evidence type="ECO:0000313" key="2">
    <source>
        <dbReference type="EMBL" id="AXL20450.1"/>
    </source>
</evidence>
<feature type="transmembrane region" description="Helical" evidence="1">
    <location>
        <begin position="21"/>
        <end position="43"/>
    </location>
</feature>
<dbReference type="KEGG" id="meg:DKB62_02050"/>
<keyword evidence="3" id="KW-1185">Reference proteome</keyword>
<proteinExistence type="predicted"/>
<evidence type="ECO:0000313" key="3">
    <source>
        <dbReference type="Proteomes" id="UP000254337"/>
    </source>
</evidence>
<keyword evidence="1" id="KW-0812">Transmembrane</keyword>
<dbReference type="AlphaFoldDB" id="A0A346AX57"/>
<protein>
    <recommendedName>
        <fullName evidence="4">Prepilin-type cleavage/methylation domain-containing protein</fullName>
    </recommendedName>
</protein>
<reference evidence="2 3" key="1">
    <citation type="submission" date="2018-05" db="EMBL/GenBank/DDBJ databases">
        <title>Complete genome sequence of Megasphaera sp. AJH120T, isolated from the ceca of a chicken.</title>
        <authorList>
            <person name="Maki J."/>
            <person name="Looft T."/>
        </authorList>
    </citation>
    <scope>NUCLEOTIDE SEQUENCE [LARGE SCALE GENOMIC DNA]</scope>
    <source>
        <strain evidence="2 3">AJH120</strain>
    </source>
</reference>
<evidence type="ECO:0008006" key="4">
    <source>
        <dbReference type="Google" id="ProtNLM"/>
    </source>
</evidence>